<dbReference type="OrthoDB" id="7676067at2759"/>
<dbReference type="SUPFAM" id="SSF117281">
    <property type="entry name" value="Kelch motif"/>
    <property type="match status" value="1"/>
</dbReference>
<dbReference type="Proteomes" id="UP000749559">
    <property type="component" value="Unassembled WGS sequence"/>
</dbReference>
<sequence length="494" mass="56183">MPLYGYLIQVNRSGNDGARYTLTKTICTIGRGSDCDVTIVAASLSPEHCRIVVNTQGEVFFTSSSPWAPALLNNEPVQNIDQLFHYDVFTVVGHSFRFETPSGQPLRNTGSQPPPLCIGMNRFVHVPPRLDFTKCITDFQEPAPRSGHRIVVTEDNIWSIGGYNSDLWDIENDDFTNYPLFRELWKFNFATRKWKKMTTLGHMPKELASHSAILLGQQLVVYGGTGIPFGVASSNEVYVCNLKTLRWSKLSTSGDVPLKTYGNSVMLFDEKLCVFGGTTGWQYNAEVHTLDLNTLEWEDLNNMGNNTKEPPGRYRQEVALHKNKLYIFGGGRADESYGFENLPAYDLLKLRWQEVKTTGDGKHGFPQPRKCHSCIQQDNELYMCGGYNGIEIFGDFWKFNLDEMKWTKLEATMPKPVYFHSTSLTKSGCMYIYGGVTHIDDIRTSHIYRVWLKIPKLSELSWQNITHTVADIENQDKSHLLQLGIPIQYLDRIN</sequence>
<dbReference type="Gene3D" id="2.60.200.20">
    <property type="match status" value="1"/>
</dbReference>
<keyword evidence="1" id="KW-0880">Kelch repeat</keyword>
<organism evidence="3 4">
    <name type="scientific">Owenia fusiformis</name>
    <name type="common">Polychaete worm</name>
    <dbReference type="NCBI Taxonomy" id="6347"/>
    <lineage>
        <taxon>Eukaryota</taxon>
        <taxon>Metazoa</taxon>
        <taxon>Spiralia</taxon>
        <taxon>Lophotrochozoa</taxon>
        <taxon>Annelida</taxon>
        <taxon>Polychaeta</taxon>
        <taxon>Sedentaria</taxon>
        <taxon>Canalipalpata</taxon>
        <taxon>Sabellida</taxon>
        <taxon>Oweniida</taxon>
        <taxon>Oweniidae</taxon>
        <taxon>Owenia</taxon>
    </lineage>
</organism>
<dbReference type="CDD" id="cd22673">
    <property type="entry name" value="FHA_Ki67"/>
    <property type="match status" value="1"/>
</dbReference>
<dbReference type="InterPro" id="IPR011498">
    <property type="entry name" value="Kelch_2"/>
</dbReference>
<dbReference type="Gene3D" id="2.120.10.80">
    <property type="entry name" value="Kelch-type beta propeller"/>
    <property type="match status" value="2"/>
</dbReference>
<evidence type="ECO:0000313" key="3">
    <source>
        <dbReference type="EMBL" id="CAH1784192.1"/>
    </source>
</evidence>
<dbReference type="Pfam" id="PF07646">
    <property type="entry name" value="Kelch_2"/>
    <property type="match status" value="1"/>
</dbReference>
<accession>A0A8J1XGK0</accession>
<evidence type="ECO:0000256" key="1">
    <source>
        <dbReference type="ARBA" id="ARBA00022441"/>
    </source>
</evidence>
<dbReference type="Pfam" id="PF24681">
    <property type="entry name" value="Kelch_KLHDC2_KLHL20_DRC7"/>
    <property type="match status" value="1"/>
</dbReference>
<dbReference type="InterPro" id="IPR015915">
    <property type="entry name" value="Kelch-typ_b-propeller"/>
</dbReference>
<dbReference type="InterPro" id="IPR052125">
    <property type="entry name" value="KLHDC10"/>
</dbReference>
<comment type="caution">
    <text evidence="3">The sequence shown here is derived from an EMBL/GenBank/DDBJ whole genome shotgun (WGS) entry which is preliminary data.</text>
</comment>
<dbReference type="AlphaFoldDB" id="A0A8J1XGK0"/>
<keyword evidence="2" id="KW-0677">Repeat</keyword>
<dbReference type="PANTHER" id="PTHR46428:SF1">
    <property type="entry name" value="KELCH DOMAIN-CONTAINING PROTEIN 10"/>
    <property type="match status" value="1"/>
</dbReference>
<proteinExistence type="predicted"/>
<dbReference type="PANTHER" id="PTHR46428">
    <property type="entry name" value="KELCH DOMAIN-CONTAINING PROTEIN 10"/>
    <property type="match status" value="1"/>
</dbReference>
<dbReference type="SUPFAM" id="SSF49879">
    <property type="entry name" value="SMAD/FHA domain"/>
    <property type="match status" value="1"/>
</dbReference>
<dbReference type="EMBL" id="CAIIXF020000005">
    <property type="protein sequence ID" value="CAH1784192.1"/>
    <property type="molecule type" value="Genomic_DNA"/>
</dbReference>
<evidence type="ECO:0000256" key="2">
    <source>
        <dbReference type="ARBA" id="ARBA00022737"/>
    </source>
</evidence>
<dbReference type="GO" id="GO:0032874">
    <property type="term" value="P:positive regulation of stress-activated MAPK cascade"/>
    <property type="evidence" value="ECO:0007669"/>
    <property type="project" value="TreeGrafter"/>
</dbReference>
<name>A0A8J1XGK0_OWEFU</name>
<gene>
    <name evidence="3" type="ORF">OFUS_LOCUS10433</name>
</gene>
<dbReference type="InterPro" id="IPR008984">
    <property type="entry name" value="SMAD_FHA_dom_sf"/>
</dbReference>
<dbReference type="Pfam" id="PF00498">
    <property type="entry name" value="FHA"/>
    <property type="match status" value="1"/>
</dbReference>
<evidence type="ECO:0000313" key="4">
    <source>
        <dbReference type="Proteomes" id="UP000749559"/>
    </source>
</evidence>
<dbReference type="PROSITE" id="PS50006">
    <property type="entry name" value="FHA_DOMAIN"/>
    <property type="match status" value="1"/>
</dbReference>
<protein>
    <submittedName>
        <fullName evidence="3">Uncharacterized protein</fullName>
    </submittedName>
</protein>
<reference evidence="3" key="1">
    <citation type="submission" date="2022-03" db="EMBL/GenBank/DDBJ databases">
        <authorList>
            <person name="Martin C."/>
        </authorList>
    </citation>
    <scope>NUCLEOTIDE SEQUENCE</scope>
</reference>
<keyword evidence="4" id="KW-1185">Reference proteome</keyword>
<dbReference type="InterPro" id="IPR000253">
    <property type="entry name" value="FHA_dom"/>
</dbReference>